<dbReference type="Proteomes" id="UP000054624">
    <property type="component" value="Unassembled WGS sequence"/>
</dbReference>
<dbReference type="InterPro" id="IPR000209">
    <property type="entry name" value="Peptidase_S8/S53_dom"/>
</dbReference>
<dbReference type="GO" id="GO:0004252">
    <property type="term" value="F:serine-type endopeptidase activity"/>
    <property type="evidence" value="ECO:0007669"/>
    <property type="project" value="UniProtKB-UniRule"/>
</dbReference>
<proteinExistence type="inferred from homology"/>
<evidence type="ECO:0000256" key="4">
    <source>
        <dbReference type="ARBA" id="ARBA00022825"/>
    </source>
</evidence>
<feature type="active site" description="Charge relay system" evidence="5">
    <location>
        <position position="141"/>
    </location>
</feature>
<evidence type="ECO:0000256" key="5">
    <source>
        <dbReference type="PROSITE-ProRule" id="PRU01240"/>
    </source>
</evidence>
<feature type="domain" description="Peptidase S8/S53" evidence="6">
    <location>
        <begin position="50"/>
        <end position="367"/>
    </location>
</feature>
<keyword evidence="4 5" id="KW-0720">Serine protease</keyword>
<evidence type="ECO:0000259" key="6">
    <source>
        <dbReference type="Pfam" id="PF00082"/>
    </source>
</evidence>
<dbReference type="CDD" id="cd00306">
    <property type="entry name" value="Peptidases_S8_S53"/>
    <property type="match status" value="1"/>
</dbReference>
<dbReference type="PROSITE" id="PS51892">
    <property type="entry name" value="SUBTILASE"/>
    <property type="match status" value="1"/>
</dbReference>
<keyword evidence="3 5" id="KW-0378">Hydrolase</keyword>
<dbReference type="Gene3D" id="3.40.50.200">
    <property type="entry name" value="Peptidase S8/S53 domain"/>
    <property type="match status" value="1"/>
</dbReference>
<keyword evidence="8" id="KW-1185">Reference proteome</keyword>
<evidence type="ECO:0000313" key="8">
    <source>
        <dbReference type="Proteomes" id="UP000054624"/>
    </source>
</evidence>
<reference evidence="8" key="1">
    <citation type="submission" date="2016-01" db="EMBL/GenBank/DDBJ databases">
        <authorList>
            <person name="Peeters Charlotte."/>
        </authorList>
    </citation>
    <scope>NUCLEOTIDE SEQUENCE [LARGE SCALE GENOMIC DNA]</scope>
</reference>
<protein>
    <submittedName>
        <fullName evidence="7">Subtilase family protein</fullName>
    </submittedName>
</protein>
<name>A0A158CZL4_9BURK</name>
<dbReference type="PANTHER" id="PTHR43806:SF11">
    <property type="entry name" value="CEREVISIN-RELATED"/>
    <property type="match status" value="1"/>
</dbReference>
<dbReference type="AlphaFoldDB" id="A0A158CZL4"/>
<dbReference type="InterPro" id="IPR036852">
    <property type="entry name" value="Peptidase_S8/S53_dom_sf"/>
</dbReference>
<dbReference type="SUPFAM" id="SSF52743">
    <property type="entry name" value="Subtilisin-like"/>
    <property type="match status" value="1"/>
</dbReference>
<accession>A0A158CZL4</accession>
<dbReference type="InterPro" id="IPR050131">
    <property type="entry name" value="Peptidase_S8_subtilisin-like"/>
</dbReference>
<evidence type="ECO:0000256" key="3">
    <source>
        <dbReference type="ARBA" id="ARBA00022801"/>
    </source>
</evidence>
<organism evidence="7 8">
    <name type="scientific">Caballeronia temeraria</name>
    <dbReference type="NCBI Taxonomy" id="1777137"/>
    <lineage>
        <taxon>Bacteria</taxon>
        <taxon>Pseudomonadati</taxon>
        <taxon>Pseudomonadota</taxon>
        <taxon>Betaproteobacteria</taxon>
        <taxon>Burkholderiales</taxon>
        <taxon>Burkholderiaceae</taxon>
        <taxon>Caballeronia</taxon>
    </lineage>
</organism>
<dbReference type="InterPro" id="IPR023828">
    <property type="entry name" value="Peptidase_S8_Ser-AS"/>
</dbReference>
<dbReference type="EMBL" id="FCOI02000030">
    <property type="protein sequence ID" value="SAK87719.1"/>
    <property type="molecule type" value="Genomic_DNA"/>
</dbReference>
<evidence type="ECO:0000256" key="2">
    <source>
        <dbReference type="ARBA" id="ARBA00022670"/>
    </source>
</evidence>
<dbReference type="GO" id="GO:0006508">
    <property type="term" value="P:proteolysis"/>
    <property type="evidence" value="ECO:0007669"/>
    <property type="project" value="UniProtKB-KW"/>
</dbReference>
<dbReference type="PANTHER" id="PTHR43806">
    <property type="entry name" value="PEPTIDASE S8"/>
    <property type="match status" value="1"/>
</dbReference>
<gene>
    <name evidence="7" type="ORF">AWB76_06223</name>
</gene>
<evidence type="ECO:0000256" key="1">
    <source>
        <dbReference type="ARBA" id="ARBA00011073"/>
    </source>
</evidence>
<dbReference type="STRING" id="1777137.AWB76_06223"/>
<sequence length="404" mass="41089">MGAAHLAYAYPANWPSTATPPYNLGGSINGTYTDNSGKAYDGTGYIVVDIDGAFRPDHPAFKNAAGQSKVVAEGCFGQAATNGFPSLCKSQSWVNRPLPGNPSAGYWFSSAAGISLPSDSPISTCRDSTNYQSPQYCHWFHGTVTSGVLVAQPGSVMSGSTKLTYAGVAPGAQVIALKVGGGTGTTLGWPNDSVLDALNYVNNVLMSRPDIGPKIVAVNISDSGSPIAGDLPCGTGSDGARVDAVAGALKAKGVAVVMSAGNDGQYATGSLVCGSNVVTVGATGVIEPTVPTSYSNVSQKVALFAPVGTANLATGDMIVTTYGQSGWGYFWGTSFSSPQVAAAFAVLRQKFGKAPSVDSLVGLMKTTGKPLTGQRAGLAAPGASVLNIKAALNKYDSWPVRAPL</sequence>
<dbReference type="PROSITE" id="PS00138">
    <property type="entry name" value="SUBTILASE_SER"/>
    <property type="match status" value="1"/>
</dbReference>
<feature type="active site" description="Charge relay system" evidence="5">
    <location>
        <position position="334"/>
    </location>
</feature>
<dbReference type="Pfam" id="PF00082">
    <property type="entry name" value="Peptidase_S8"/>
    <property type="match status" value="1"/>
</dbReference>
<feature type="active site" description="Charge relay system" evidence="5">
    <location>
        <position position="51"/>
    </location>
</feature>
<keyword evidence="2 5" id="KW-0645">Protease</keyword>
<evidence type="ECO:0000313" key="7">
    <source>
        <dbReference type="EMBL" id="SAK87719.1"/>
    </source>
</evidence>
<comment type="similarity">
    <text evidence="1 5">Belongs to the peptidase S8 family.</text>
</comment>